<evidence type="ECO:0000313" key="2">
    <source>
        <dbReference type="Proteomes" id="UP001158576"/>
    </source>
</evidence>
<dbReference type="EMBL" id="OU015567">
    <property type="protein sequence ID" value="CAG5110535.1"/>
    <property type="molecule type" value="Genomic_DNA"/>
</dbReference>
<evidence type="ECO:0000313" key="1">
    <source>
        <dbReference type="EMBL" id="CAG5110535.1"/>
    </source>
</evidence>
<proteinExistence type="predicted"/>
<sequence>MSFPETLNQTDTPFIYGMGCIKDKNGVFNIDLLKNIVNISAITMQKNRSETTILEEIQHIKQHTNMDYGYTIGQSKKATLTICTSDFCNLKRLGPKALPELEQLELAAINPVEYENLGHKQSFLKEKEICFKTSHCSKLIYRPIYFWKQRVRIFSAKKSFLFLENARMERKTRREATKSTLLQSHSFLHAHQSARNETKNHLDYVTLFLDDVKLTRDPLSNISQLVAEEIFYKSTGCIMNFDVGQIAAKYHPSPKSSADKITFQVLLFFLFLIEL</sequence>
<gene>
    <name evidence="1" type="ORF">OKIOD_LOCUS13691</name>
</gene>
<name>A0ABN7SZA0_OIKDI</name>
<protein>
    <submittedName>
        <fullName evidence="1">Oidioi.mRNA.OKI2018_I69.chr2.g4926.t1.cds</fullName>
    </submittedName>
</protein>
<dbReference type="Proteomes" id="UP001158576">
    <property type="component" value="Chromosome 2"/>
</dbReference>
<keyword evidence="2" id="KW-1185">Reference proteome</keyword>
<reference evidence="1 2" key="1">
    <citation type="submission" date="2021-04" db="EMBL/GenBank/DDBJ databases">
        <authorList>
            <person name="Bliznina A."/>
        </authorList>
    </citation>
    <scope>NUCLEOTIDE SEQUENCE [LARGE SCALE GENOMIC DNA]</scope>
</reference>
<organism evidence="1 2">
    <name type="scientific">Oikopleura dioica</name>
    <name type="common">Tunicate</name>
    <dbReference type="NCBI Taxonomy" id="34765"/>
    <lineage>
        <taxon>Eukaryota</taxon>
        <taxon>Metazoa</taxon>
        <taxon>Chordata</taxon>
        <taxon>Tunicata</taxon>
        <taxon>Appendicularia</taxon>
        <taxon>Copelata</taxon>
        <taxon>Oikopleuridae</taxon>
        <taxon>Oikopleura</taxon>
    </lineage>
</organism>
<accession>A0ABN7SZA0</accession>